<dbReference type="EC" id="2.6.1.9" evidence="5"/>
<keyword evidence="8 14" id="KW-0808">Transferase</keyword>
<name>A0A0F4NQV9_9VIBR</name>
<evidence type="ECO:0000259" key="13">
    <source>
        <dbReference type="Pfam" id="PF00155"/>
    </source>
</evidence>
<dbReference type="InterPro" id="IPR004839">
    <property type="entry name" value="Aminotransferase_I/II_large"/>
</dbReference>
<dbReference type="Gene3D" id="3.40.640.10">
    <property type="entry name" value="Type I PLP-dependent aspartate aminotransferase-like (Major domain)"/>
    <property type="match status" value="1"/>
</dbReference>
<accession>A0A0F4NQV9</accession>
<evidence type="ECO:0000256" key="12">
    <source>
        <dbReference type="RuleBase" id="RU003693"/>
    </source>
</evidence>
<dbReference type="PANTHER" id="PTHR42885">
    <property type="entry name" value="HISTIDINOL-PHOSPHATE AMINOTRANSFERASE-RELATED"/>
    <property type="match status" value="1"/>
</dbReference>
<dbReference type="UniPathway" id="UPA00031">
    <property type="reaction ID" value="UER00012"/>
</dbReference>
<evidence type="ECO:0000256" key="3">
    <source>
        <dbReference type="ARBA" id="ARBA00007970"/>
    </source>
</evidence>
<comment type="subunit">
    <text evidence="4">Homodimer.</text>
</comment>
<comment type="caution">
    <text evidence="14">The sequence shown here is derived from an EMBL/GenBank/DDBJ whole genome shotgun (WGS) entry which is preliminary data.</text>
</comment>
<dbReference type="CDD" id="cd00609">
    <property type="entry name" value="AAT_like"/>
    <property type="match status" value="1"/>
</dbReference>
<evidence type="ECO:0000313" key="14">
    <source>
        <dbReference type="EMBL" id="KJY84466.1"/>
    </source>
</evidence>
<comment type="cofactor">
    <cofactor evidence="1 12">
        <name>pyridoxal 5'-phosphate</name>
        <dbReference type="ChEBI" id="CHEBI:597326"/>
    </cofactor>
</comment>
<dbReference type="GO" id="GO:0000105">
    <property type="term" value="P:L-histidine biosynthetic process"/>
    <property type="evidence" value="ECO:0007669"/>
    <property type="project" value="UniProtKB-UniPathway"/>
</dbReference>
<dbReference type="GO" id="GO:0004400">
    <property type="term" value="F:histidinol-phosphate transaminase activity"/>
    <property type="evidence" value="ECO:0007669"/>
    <property type="project" value="UniProtKB-EC"/>
</dbReference>
<dbReference type="EMBL" id="JXXV01000007">
    <property type="protein sequence ID" value="KJY84466.1"/>
    <property type="molecule type" value="Genomic_DNA"/>
</dbReference>
<evidence type="ECO:0000256" key="9">
    <source>
        <dbReference type="ARBA" id="ARBA00022898"/>
    </source>
</evidence>
<proteinExistence type="inferred from homology"/>
<feature type="domain" description="Aminotransferase class I/classII large" evidence="13">
    <location>
        <begin position="46"/>
        <end position="348"/>
    </location>
</feature>
<evidence type="ECO:0000256" key="5">
    <source>
        <dbReference type="ARBA" id="ARBA00012748"/>
    </source>
</evidence>
<keyword evidence="10" id="KW-0368">Histidine biosynthesis</keyword>
<evidence type="ECO:0000256" key="4">
    <source>
        <dbReference type="ARBA" id="ARBA00011738"/>
    </source>
</evidence>
<protein>
    <recommendedName>
        <fullName evidence="5">histidinol-phosphate transaminase</fullName>
        <ecNumber evidence="5">2.6.1.9</ecNumber>
    </recommendedName>
</protein>
<dbReference type="RefSeq" id="WP_045954210.1">
    <property type="nucleotide sequence ID" value="NZ_JXXV01000007.1"/>
</dbReference>
<dbReference type="Proteomes" id="UP000033673">
    <property type="component" value="Unassembled WGS sequence"/>
</dbReference>
<dbReference type="GO" id="GO:0030170">
    <property type="term" value="F:pyridoxal phosphate binding"/>
    <property type="evidence" value="ECO:0007669"/>
    <property type="project" value="InterPro"/>
</dbReference>
<comment type="similarity">
    <text evidence="3">Belongs to the class-II pyridoxal-phosphate-dependent aminotransferase family. Histidinol-phosphate aminotransferase subfamily.</text>
</comment>
<dbReference type="PATRIC" id="fig|579748.3.peg.573"/>
<dbReference type="PROSITE" id="PS00599">
    <property type="entry name" value="AA_TRANSFER_CLASS_2"/>
    <property type="match status" value="1"/>
</dbReference>
<gene>
    <name evidence="14" type="ORF">TW81_02760</name>
</gene>
<dbReference type="Gene3D" id="3.90.1150.10">
    <property type="entry name" value="Aspartate Aminotransferase, domain 1"/>
    <property type="match status" value="1"/>
</dbReference>
<dbReference type="SUPFAM" id="SSF53383">
    <property type="entry name" value="PLP-dependent transferases"/>
    <property type="match status" value="1"/>
</dbReference>
<dbReference type="NCBIfam" id="TIGR01141">
    <property type="entry name" value="hisC"/>
    <property type="match status" value="1"/>
</dbReference>
<keyword evidence="15" id="KW-1185">Reference proteome</keyword>
<dbReference type="InterPro" id="IPR015421">
    <property type="entry name" value="PyrdxlP-dep_Trfase_major"/>
</dbReference>
<keyword evidence="6 14" id="KW-0032">Aminotransferase</keyword>
<dbReference type="Pfam" id="PF00155">
    <property type="entry name" value="Aminotran_1_2"/>
    <property type="match status" value="1"/>
</dbReference>
<dbReference type="PANTHER" id="PTHR42885:SF2">
    <property type="entry name" value="HISTIDINOL-PHOSPHATE AMINOTRANSFERASE"/>
    <property type="match status" value="1"/>
</dbReference>
<evidence type="ECO:0000256" key="10">
    <source>
        <dbReference type="ARBA" id="ARBA00023102"/>
    </source>
</evidence>
<dbReference type="InterPro" id="IPR005861">
    <property type="entry name" value="HisP_aminotrans"/>
</dbReference>
<comment type="catalytic activity">
    <reaction evidence="11">
        <text>L-histidinol phosphate + 2-oxoglutarate = 3-(imidazol-4-yl)-2-oxopropyl phosphate + L-glutamate</text>
        <dbReference type="Rhea" id="RHEA:23744"/>
        <dbReference type="ChEBI" id="CHEBI:16810"/>
        <dbReference type="ChEBI" id="CHEBI:29985"/>
        <dbReference type="ChEBI" id="CHEBI:57766"/>
        <dbReference type="ChEBI" id="CHEBI:57980"/>
        <dbReference type="EC" id="2.6.1.9"/>
    </reaction>
</comment>
<evidence type="ECO:0000313" key="15">
    <source>
        <dbReference type="Proteomes" id="UP000033673"/>
    </source>
</evidence>
<dbReference type="OrthoDB" id="9813612at2"/>
<evidence type="ECO:0000256" key="7">
    <source>
        <dbReference type="ARBA" id="ARBA00022605"/>
    </source>
</evidence>
<reference evidence="14 15" key="1">
    <citation type="journal article" date="2015" name="BMC Genomics">
        <title>Genome mining reveals unlocked bioactive potential of marine Gram-negative bacteria.</title>
        <authorList>
            <person name="Machado H."/>
            <person name="Sonnenschein E.C."/>
            <person name="Melchiorsen J."/>
            <person name="Gram L."/>
        </authorList>
    </citation>
    <scope>NUCLEOTIDE SEQUENCE [LARGE SCALE GENOMIC DNA]</scope>
    <source>
        <strain evidence="14 15">S2757</strain>
    </source>
</reference>
<evidence type="ECO:0000256" key="8">
    <source>
        <dbReference type="ARBA" id="ARBA00022679"/>
    </source>
</evidence>
<sequence>MASLAEKLAPESIKKLIPYQSARRIGGSGRLWLNANELEHPMFFADHQSALHRYPDFLPHDIAAAYQAYCDTTQPTIAVRGADEAIDLLVRTFCQPGVDSIAICTPTYAMYEFCAESLSVNVIKCPLLAPDFSLDVDSVVAAARQANIVFLCSPNNPTGQLLKKENIVSVLEQTQDHSLVVVDEAYIEFELAESVVDLIDQYPNLVVIRTLSKAFGLAAVRCGFIIAATSVMEYVAKLVPPYPMPDSSAEIVLKALTAEGLAQVAANTQSLIRTRDAFIERLSTIDWIDTIYPSSTNFVLIRTQPGIELFEYLVKHGIVTRNQSHEPSLKHCVRITIGSEKSMQEVSEIICNFSDALTPSNKNRDITHEQNA</sequence>
<dbReference type="InterPro" id="IPR015424">
    <property type="entry name" value="PyrdxlP-dep_Trfase"/>
</dbReference>
<comment type="pathway">
    <text evidence="2">Amino-acid biosynthesis; L-histidine biosynthesis; L-histidine from 5-phospho-alpha-D-ribose 1-diphosphate: step 7/9.</text>
</comment>
<dbReference type="InterPro" id="IPR001917">
    <property type="entry name" value="Aminotrans_II_pyridoxalP_BS"/>
</dbReference>
<evidence type="ECO:0000256" key="1">
    <source>
        <dbReference type="ARBA" id="ARBA00001933"/>
    </source>
</evidence>
<keyword evidence="7" id="KW-0028">Amino-acid biosynthesis</keyword>
<dbReference type="STRING" id="579748.TW81_02760"/>
<organism evidence="14 15">
    <name type="scientific">Vibrio galatheae</name>
    <dbReference type="NCBI Taxonomy" id="579748"/>
    <lineage>
        <taxon>Bacteria</taxon>
        <taxon>Pseudomonadati</taxon>
        <taxon>Pseudomonadota</taxon>
        <taxon>Gammaproteobacteria</taxon>
        <taxon>Vibrionales</taxon>
        <taxon>Vibrionaceae</taxon>
        <taxon>Vibrio</taxon>
    </lineage>
</organism>
<dbReference type="AlphaFoldDB" id="A0A0F4NQV9"/>
<dbReference type="InterPro" id="IPR015422">
    <property type="entry name" value="PyrdxlP-dep_Trfase_small"/>
</dbReference>
<evidence type="ECO:0000256" key="2">
    <source>
        <dbReference type="ARBA" id="ARBA00005011"/>
    </source>
</evidence>
<evidence type="ECO:0000256" key="6">
    <source>
        <dbReference type="ARBA" id="ARBA00022576"/>
    </source>
</evidence>
<keyword evidence="9 12" id="KW-0663">Pyridoxal phosphate</keyword>
<evidence type="ECO:0000256" key="11">
    <source>
        <dbReference type="ARBA" id="ARBA00047481"/>
    </source>
</evidence>